<organism evidence="1">
    <name type="scientific">Spodoptera frugiperda</name>
    <name type="common">Fall armyworm</name>
    <dbReference type="NCBI Taxonomy" id="7108"/>
    <lineage>
        <taxon>Eukaryota</taxon>
        <taxon>Metazoa</taxon>
        <taxon>Ecdysozoa</taxon>
        <taxon>Arthropoda</taxon>
        <taxon>Hexapoda</taxon>
        <taxon>Insecta</taxon>
        <taxon>Pterygota</taxon>
        <taxon>Neoptera</taxon>
        <taxon>Endopterygota</taxon>
        <taxon>Lepidoptera</taxon>
        <taxon>Glossata</taxon>
        <taxon>Ditrysia</taxon>
        <taxon>Noctuoidea</taxon>
        <taxon>Noctuidae</taxon>
        <taxon>Amphipyrinae</taxon>
        <taxon>Spodoptera</taxon>
    </lineage>
</organism>
<dbReference type="AlphaFoldDB" id="A0A2H1WZS5"/>
<sequence>MCPSVIFKRIILKKAQVLITTRNAAIQCTLTFHHLCYESHVIGDAVLLLRHFSKIGITTVILCPPQESNPKPLVRKLHLRPLGQRGNESNYFLEQANES</sequence>
<evidence type="ECO:0000313" key="1">
    <source>
        <dbReference type="EMBL" id="SOQ58575.1"/>
    </source>
</evidence>
<accession>A0A2H1WZS5</accession>
<proteinExistence type="predicted"/>
<protein>
    <submittedName>
        <fullName evidence="1">SFRICE_039629</fullName>
    </submittedName>
</protein>
<dbReference type="EMBL" id="ODYU01012321">
    <property type="protein sequence ID" value="SOQ58575.1"/>
    <property type="molecule type" value="Genomic_DNA"/>
</dbReference>
<name>A0A2H1WZS5_SPOFR</name>
<reference evidence="1" key="1">
    <citation type="submission" date="2016-07" db="EMBL/GenBank/DDBJ databases">
        <authorList>
            <person name="Bretaudeau A."/>
        </authorList>
    </citation>
    <scope>NUCLEOTIDE SEQUENCE</scope>
    <source>
        <strain evidence="1">Rice</strain>
        <tissue evidence="1">Whole body</tissue>
    </source>
</reference>
<gene>
    <name evidence="1" type="ORF">SFRICE_039629</name>
</gene>